<evidence type="ECO:0000313" key="7">
    <source>
        <dbReference type="EMBL" id="QGU04029.1"/>
    </source>
</evidence>
<evidence type="ECO:0000259" key="6">
    <source>
        <dbReference type="Pfam" id="PF06271"/>
    </source>
</evidence>
<feature type="transmembrane region" description="Helical" evidence="5">
    <location>
        <begin position="9"/>
        <end position="30"/>
    </location>
</feature>
<protein>
    <submittedName>
        <fullName evidence="7">RDD family protein</fullName>
    </submittedName>
</protein>
<reference evidence="7 8" key="1">
    <citation type="journal article" date="2021" name="Int. J. Syst. Evol. Microbiol.">
        <title>Classification of three corynebacterial strains isolated from a small paddock in North Rhine-Westphalia: proposal of &lt;i&gt;Corynebacterium kalinowskii&lt;/i&gt; sp. nov., &lt;i&gt;Corynebacterium comes&lt;/i&gt; sp. nov. and &lt;i&gt;Corynebacterium occultum&lt;/i&gt; sp. nov.</title>
        <authorList>
            <person name="Schaffert L."/>
            <person name="Ruwe M."/>
            <person name="Milse J."/>
            <person name="Hanuschka K."/>
            <person name="Ortseifen V."/>
            <person name="Droste J."/>
            <person name="Brandt D."/>
            <person name="Schl L."/>
            <person name="Kutter Y."/>
            <person name="Vinke S."/>
            <person name="Vieh P."/>
            <person name="Jacob L."/>
            <person name="L N.C."/>
            <person name="Schulte-Berndt E."/>
            <person name="Hain C."/>
            <person name="Linder M."/>
            <person name="Schmidt P."/>
            <person name="Wollenschl L."/>
            <person name="Luttermann T."/>
            <person name="Thieme E."/>
            <person name="Hassa J."/>
            <person name="Haak M."/>
            <person name="Wittchen M."/>
            <person name="Mentz A."/>
            <person name="Persicke M."/>
            <person name="Busche T."/>
            <person name="R C."/>
        </authorList>
    </citation>
    <scope>NUCLEOTIDE SEQUENCE [LARGE SCALE GENOMIC DNA]</scope>
    <source>
        <strain evidence="7 8">2019</strain>
    </source>
</reference>
<dbReference type="AlphaFoldDB" id="A0A6B8VLT8"/>
<evidence type="ECO:0000256" key="2">
    <source>
        <dbReference type="ARBA" id="ARBA00022692"/>
    </source>
</evidence>
<accession>A0A6B8VLT8</accession>
<evidence type="ECO:0000256" key="3">
    <source>
        <dbReference type="ARBA" id="ARBA00022989"/>
    </source>
</evidence>
<gene>
    <name evidence="7" type="ORF">CETAM_03775</name>
</gene>
<dbReference type="GO" id="GO:0016020">
    <property type="term" value="C:membrane"/>
    <property type="evidence" value="ECO:0007669"/>
    <property type="project" value="UniProtKB-SubCell"/>
</dbReference>
<evidence type="ECO:0000256" key="1">
    <source>
        <dbReference type="ARBA" id="ARBA00004141"/>
    </source>
</evidence>
<sequence length="143" mass="15566">MSSCLTRRLIAFLIDVALAYVLFFAAAWLWPAWAEPVGVDPAPLLLLITFAVRALPELVWRRSPGKMILRLDAVGPRWAPLVRHSWLWLPVPLALALPAVPWYSILAIVLGLSAVLAPDGRSGADRLARTTVIARGRGCALPG</sequence>
<keyword evidence="8" id="KW-1185">Reference proteome</keyword>
<dbReference type="RefSeq" id="WP_156227144.1">
    <property type="nucleotide sequence ID" value="NZ_CP046453.1"/>
</dbReference>
<dbReference type="EMBL" id="CP046453">
    <property type="protein sequence ID" value="QGU04029.1"/>
    <property type="molecule type" value="Genomic_DNA"/>
</dbReference>
<comment type="subcellular location">
    <subcellularLocation>
        <location evidence="1">Membrane</location>
        <topology evidence="1">Multi-pass membrane protein</topology>
    </subcellularLocation>
</comment>
<evidence type="ECO:0000313" key="8">
    <source>
        <dbReference type="Proteomes" id="UP000425178"/>
    </source>
</evidence>
<keyword evidence="3 5" id="KW-1133">Transmembrane helix</keyword>
<evidence type="ECO:0000256" key="5">
    <source>
        <dbReference type="SAM" id="Phobius"/>
    </source>
</evidence>
<organism evidence="7 8">
    <name type="scientific">Corynebacterium comes</name>
    <dbReference type="NCBI Taxonomy" id="2675218"/>
    <lineage>
        <taxon>Bacteria</taxon>
        <taxon>Bacillati</taxon>
        <taxon>Actinomycetota</taxon>
        <taxon>Actinomycetes</taxon>
        <taxon>Mycobacteriales</taxon>
        <taxon>Corynebacteriaceae</taxon>
        <taxon>Corynebacterium</taxon>
    </lineage>
</organism>
<name>A0A6B8VLT8_9CORY</name>
<dbReference type="KEGG" id="ccoe:CETAM_03775"/>
<dbReference type="Proteomes" id="UP000425178">
    <property type="component" value="Chromosome"/>
</dbReference>
<keyword evidence="2 5" id="KW-0812">Transmembrane</keyword>
<feature type="domain" description="RDD" evidence="6">
    <location>
        <begin position="5"/>
        <end position="128"/>
    </location>
</feature>
<proteinExistence type="predicted"/>
<dbReference type="Pfam" id="PF06271">
    <property type="entry name" value="RDD"/>
    <property type="match status" value="1"/>
</dbReference>
<keyword evidence="4 5" id="KW-0472">Membrane</keyword>
<feature type="transmembrane region" description="Helical" evidence="5">
    <location>
        <begin position="86"/>
        <end position="117"/>
    </location>
</feature>
<evidence type="ECO:0000256" key="4">
    <source>
        <dbReference type="ARBA" id="ARBA00023136"/>
    </source>
</evidence>
<dbReference type="InterPro" id="IPR010432">
    <property type="entry name" value="RDD"/>
</dbReference>